<gene>
    <name evidence="3" type="ORF">FME95_01640</name>
</gene>
<evidence type="ECO:0000313" key="3">
    <source>
        <dbReference type="EMBL" id="TXR53300.1"/>
    </source>
</evidence>
<dbReference type="PROSITE" id="PS51841">
    <property type="entry name" value="LTD"/>
    <property type="match status" value="1"/>
</dbReference>
<feature type="chain" id="PRO_5022715689" evidence="1">
    <location>
        <begin position="22"/>
        <end position="855"/>
    </location>
</feature>
<proteinExistence type="predicted"/>
<accession>A0A5C8Z8X4</accession>
<sequence>MRYRLAFIGSAAIILASQSSANLLFSEYVEGSSYNKALELYNSGDSAVDLSNYSIELYSNGSSTASYSLTLNGSLASDSYYVISHPSANSDILAVSNVSSTVTNFNGNDAVLLKQNGTVIDRIGQLGNSATFAANVTLVRNENISEGDPDYSASFDISAQWTEYPQDTLAYLGSGSSTPSEPTVPDYLAELSIMQVQGTGESSPYIDTGSYSSADNYKVSGVVTGIETATNGDVIAPGFFIQDAQGDNDPLTSDGIYVYYYDTQQLDLNVGDEVAVYGPIKEYFGLTELAPEYVELTGNSAEIVATPLRTLASDDNFEQTLERHEGMYVLLDESADMHITRTFGFDYASYRNNMVLSKGGWNPHPNQHAVPGSSEAAAQSIANAQNRLFVESMQEAEDGSVPWYPSFAEDSDNDGSADEYLRIGAIANGMTGFIGYSYSEYRFYVEPELELSQQHFLYPDGNDRIAQLDLKEGDLRIATFNVLNYFNSKVGGAVNPNQSADDNRGTENIDDFYLQTDKIVAALIAIDADIIGLMELENNGFSDDSAIATLVNALNEQLPRKQHYRFVQPPGYDYIGTDAITNAVLYRPRELKLMNADVIKMPEQHAPSVSYDDGSFESGDNYQRDAVLATFKHPKSDKPLIIAVNHLKSKGSVCYEDVMTGSLIDDDLQGSCEAFRVSGAYYLAEQLKRMKGYKMIIGDLNAYGSEDAILLLTQKHRSDYEINAAAYTYVNNRQAESIPLHGAEGAVLRKTYGYLNLTEHFEDDAYSYSYNDEVGTLDYMLGSEDLKDIVIDAAHWNINAGESSYFQYDYSYGEVTLYGDAFRSSDHDPAIVVLEFDGKGSKPDKQQHQNQHKQK</sequence>
<evidence type="ECO:0000313" key="4">
    <source>
        <dbReference type="Proteomes" id="UP000321764"/>
    </source>
</evidence>
<dbReference type="CDD" id="cd04486">
    <property type="entry name" value="YhcR_OBF_like"/>
    <property type="match status" value="1"/>
</dbReference>
<keyword evidence="3" id="KW-0540">Nuclease</keyword>
<dbReference type="PANTHER" id="PTHR42834">
    <property type="entry name" value="ENDONUCLEASE/EXONUCLEASE/PHOSPHATASE FAMILY PROTEIN (AFU_ORTHOLOGUE AFUA_3G09210)"/>
    <property type="match status" value="1"/>
</dbReference>
<dbReference type="EMBL" id="VKAD01000001">
    <property type="protein sequence ID" value="TXR53300.1"/>
    <property type="molecule type" value="Genomic_DNA"/>
</dbReference>
<protein>
    <submittedName>
        <fullName evidence="3">ExeM/NucH family extracellular endonuclease</fullName>
    </submittedName>
</protein>
<keyword evidence="4" id="KW-1185">Reference proteome</keyword>
<dbReference type="OrthoDB" id="9800417at2"/>
<dbReference type="InterPro" id="IPR047971">
    <property type="entry name" value="ExeM-like"/>
</dbReference>
<reference evidence="3 4" key="1">
    <citation type="submission" date="2019-07" db="EMBL/GenBank/DDBJ databases">
        <title>Reinekea sp. strain SSH23 genome sequencing and assembly.</title>
        <authorList>
            <person name="Kim I."/>
        </authorList>
    </citation>
    <scope>NUCLEOTIDE SEQUENCE [LARGE SCALE GENOMIC DNA]</scope>
    <source>
        <strain evidence="3 4">SSH23</strain>
    </source>
</reference>
<keyword evidence="3" id="KW-0378">Hydrolase</keyword>
<dbReference type="SUPFAM" id="SSF56219">
    <property type="entry name" value="DNase I-like"/>
    <property type="match status" value="1"/>
</dbReference>
<dbReference type="RefSeq" id="WP_147712546.1">
    <property type="nucleotide sequence ID" value="NZ_VKAD01000001.1"/>
</dbReference>
<dbReference type="Proteomes" id="UP000321764">
    <property type="component" value="Unassembled WGS sequence"/>
</dbReference>
<feature type="signal peptide" evidence="1">
    <location>
        <begin position="1"/>
        <end position="21"/>
    </location>
</feature>
<dbReference type="Pfam" id="PF00932">
    <property type="entry name" value="LTD"/>
    <property type="match status" value="1"/>
</dbReference>
<dbReference type="GO" id="GO:0004519">
    <property type="term" value="F:endonuclease activity"/>
    <property type="evidence" value="ECO:0007669"/>
    <property type="project" value="UniProtKB-KW"/>
</dbReference>
<keyword evidence="1" id="KW-0732">Signal</keyword>
<evidence type="ECO:0000259" key="2">
    <source>
        <dbReference type="PROSITE" id="PS51841"/>
    </source>
</evidence>
<dbReference type="InterPro" id="IPR001322">
    <property type="entry name" value="Lamin_tail_dom"/>
</dbReference>
<organism evidence="3 4">
    <name type="scientific">Reinekea thalattae</name>
    <dbReference type="NCBI Taxonomy" id="2593301"/>
    <lineage>
        <taxon>Bacteria</taxon>
        <taxon>Pseudomonadati</taxon>
        <taxon>Pseudomonadota</taxon>
        <taxon>Gammaproteobacteria</taxon>
        <taxon>Oceanospirillales</taxon>
        <taxon>Saccharospirillaceae</taxon>
        <taxon>Reinekea</taxon>
    </lineage>
</organism>
<comment type="caution">
    <text evidence="3">The sequence shown here is derived from an EMBL/GenBank/DDBJ whole genome shotgun (WGS) entry which is preliminary data.</text>
</comment>
<dbReference type="InterPro" id="IPR036691">
    <property type="entry name" value="Endo/exonu/phosph_ase_sf"/>
</dbReference>
<evidence type="ECO:0000256" key="1">
    <source>
        <dbReference type="SAM" id="SignalP"/>
    </source>
</evidence>
<dbReference type="PANTHER" id="PTHR42834:SF1">
    <property type="entry name" value="ENDONUCLEASE_EXONUCLEASE_PHOSPHATASE FAMILY PROTEIN (AFU_ORTHOLOGUE AFUA_3G09210)"/>
    <property type="match status" value="1"/>
</dbReference>
<feature type="domain" description="LTD" evidence="2">
    <location>
        <begin position="17"/>
        <end position="166"/>
    </location>
</feature>
<keyword evidence="3" id="KW-0255">Endonuclease</keyword>
<dbReference type="InterPro" id="IPR036415">
    <property type="entry name" value="Lamin_tail_dom_sf"/>
</dbReference>
<dbReference type="NCBIfam" id="NF033681">
    <property type="entry name" value="ExeM_NucH_DNase"/>
    <property type="match status" value="1"/>
</dbReference>
<dbReference type="Gene3D" id="3.60.10.10">
    <property type="entry name" value="Endonuclease/exonuclease/phosphatase"/>
    <property type="match status" value="1"/>
</dbReference>
<name>A0A5C8Z8X4_9GAMM</name>
<dbReference type="AlphaFoldDB" id="A0A5C8Z8X4"/>
<dbReference type="SUPFAM" id="SSF74853">
    <property type="entry name" value="Lamin A/C globular tail domain"/>
    <property type="match status" value="1"/>
</dbReference>